<evidence type="ECO:0000313" key="2">
    <source>
        <dbReference type="EMBL" id="MFC0581898.1"/>
    </source>
</evidence>
<reference evidence="2 3" key="1">
    <citation type="submission" date="2024-09" db="EMBL/GenBank/DDBJ databases">
        <authorList>
            <person name="Sun Q."/>
            <person name="Mori K."/>
        </authorList>
    </citation>
    <scope>NUCLEOTIDE SEQUENCE [LARGE SCALE GENOMIC DNA]</scope>
    <source>
        <strain evidence="2 3">NCAIM B.02604</strain>
    </source>
</reference>
<feature type="transmembrane region" description="Helical" evidence="1">
    <location>
        <begin position="30"/>
        <end position="52"/>
    </location>
</feature>
<gene>
    <name evidence="2" type="ORF">ACFFFR_05815</name>
</gene>
<dbReference type="RefSeq" id="WP_377458650.1">
    <property type="nucleotide sequence ID" value="NZ_JBHLUB010000027.1"/>
</dbReference>
<name>A0ABV6PAP0_9MICC</name>
<keyword evidence="1" id="KW-0472">Membrane</keyword>
<dbReference type="Proteomes" id="UP001589862">
    <property type="component" value="Unassembled WGS sequence"/>
</dbReference>
<proteinExistence type="predicted"/>
<evidence type="ECO:0000313" key="3">
    <source>
        <dbReference type="Proteomes" id="UP001589862"/>
    </source>
</evidence>
<evidence type="ECO:0000256" key="1">
    <source>
        <dbReference type="SAM" id="Phobius"/>
    </source>
</evidence>
<keyword evidence="1" id="KW-1133">Transmembrane helix</keyword>
<protein>
    <submittedName>
        <fullName evidence="2">Uncharacterized protein</fullName>
    </submittedName>
</protein>
<keyword evidence="3" id="KW-1185">Reference proteome</keyword>
<feature type="transmembrane region" description="Helical" evidence="1">
    <location>
        <begin position="191"/>
        <end position="212"/>
    </location>
</feature>
<sequence length="555" mass="60348">MLRLLPWLFGGIAVGSAVLLVFFAESKSFIYSTTLTISAVAAVASGIIVGFGNMRRSAAQRRAAIAAGRTGFARIDDVRRTGVLINDNPQVRADLTVSIHGQVYRTTIKTVIDLFHTAQFQVGSVHPVAQLSDDPRDIVLLSEKEVGSSMLRQPPMLPPADRVPSYDQLPGAMVAGRNPGRRSGGKLGAAVLKRLLAVTLGAAIMLAPHAGFVSSAIELSFKRLQGEKIELLLTEQEELLSAVDQLRQAAPSDELTNITIRGDILEAKVLERPGGNVERYITYGLPGTVGRSDIHVSDRAQAVIDPEGVFTFDDVPWDRLAEFHAAALKYTQDAGLEGTEEAEPYISILQLPVDEDLSMTSYFPTAHLLSVAYDRDGTILRTSPAATEIDPAPKLLESLDDLEAAMADLTELISERYPKPLEVSSVSVWPQRATITLPFDGDTSKNLADYYHWEQPGVRGGSGARTHDAPVVTTHEPTFELNDIHWVIVQEVTADALKRADANGSESSESSPESLYVRIRIPLGEDTPQVQVSVKVNQHYRSFIYDLSGTFIKGS</sequence>
<dbReference type="EMBL" id="JBHLUB010000027">
    <property type="protein sequence ID" value="MFC0581898.1"/>
    <property type="molecule type" value="Genomic_DNA"/>
</dbReference>
<organism evidence="2 3">
    <name type="scientific">Micrococcoides hystricis</name>
    <dbReference type="NCBI Taxonomy" id="1572761"/>
    <lineage>
        <taxon>Bacteria</taxon>
        <taxon>Bacillati</taxon>
        <taxon>Actinomycetota</taxon>
        <taxon>Actinomycetes</taxon>
        <taxon>Micrococcales</taxon>
        <taxon>Micrococcaceae</taxon>
        <taxon>Micrococcoides</taxon>
    </lineage>
</organism>
<keyword evidence="1" id="KW-0812">Transmembrane</keyword>
<accession>A0ABV6PAP0</accession>
<feature type="transmembrane region" description="Helical" evidence="1">
    <location>
        <begin position="7"/>
        <end position="24"/>
    </location>
</feature>
<comment type="caution">
    <text evidence="2">The sequence shown here is derived from an EMBL/GenBank/DDBJ whole genome shotgun (WGS) entry which is preliminary data.</text>
</comment>